<dbReference type="GO" id="GO:0004252">
    <property type="term" value="F:serine-type endopeptidase activity"/>
    <property type="evidence" value="ECO:0007669"/>
    <property type="project" value="InterPro"/>
</dbReference>
<keyword evidence="3" id="KW-1185">Reference proteome</keyword>
<feature type="domain" description="Peptidase S8/S53" evidence="1">
    <location>
        <begin position="12"/>
        <end position="130"/>
    </location>
</feature>
<evidence type="ECO:0000313" key="2">
    <source>
        <dbReference type="EMBL" id="KAK4082336.1"/>
    </source>
</evidence>
<dbReference type="InterPro" id="IPR000209">
    <property type="entry name" value="Peptidase_S8/S53_dom"/>
</dbReference>
<comment type="caution">
    <text evidence="2">The sequence shown here is derived from an EMBL/GenBank/DDBJ whole genome shotgun (WGS) entry which is preliminary data.</text>
</comment>
<dbReference type="Proteomes" id="UP001273209">
    <property type="component" value="Unassembled WGS sequence"/>
</dbReference>
<dbReference type="InterPro" id="IPR036852">
    <property type="entry name" value="Peptidase_S8/S53_dom_sf"/>
</dbReference>
<accession>A0AAE1M3I8</accession>
<evidence type="ECO:0000313" key="3">
    <source>
        <dbReference type="Proteomes" id="UP001273209"/>
    </source>
</evidence>
<dbReference type="Pfam" id="PF00082">
    <property type="entry name" value="Peptidase_S8"/>
    <property type="match status" value="1"/>
</dbReference>
<sequence length="192" mass="21196">MSWSLVETPRNAEGIKKLEDQIRIAADKNILLYCAATDKAPYDDDTRLYPQDSDTKHILIVGSARENGEESSFVNLAQVDYLFPGEGITELDDQKGSSAAAALAAGFSALILWCFRKNPPHQIPSCILNPTNMHYVFESLKDSGSKWINVTKMIGLKDIKTMDEVVTYCTSVTTLRAGKQTRGCFIGEIGSR</sequence>
<gene>
    <name evidence="2" type="ORF">Triagg1_2148</name>
</gene>
<evidence type="ECO:0000259" key="1">
    <source>
        <dbReference type="Pfam" id="PF00082"/>
    </source>
</evidence>
<dbReference type="Gene3D" id="3.40.50.200">
    <property type="entry name" value="Peptidase S8/S53 domain"/>
    <property type="match status" value="1"/>
</dbReference>
<dbReference type="RefSeq" id="XP_062759004.1">
    <property type="nucleotide sequence ID" value="XM_062896297.1"/>
</dbReference>
<organism evidence="2 3">
    <name type="scientific">Trichoderma aggressivum f. europaeum</name>
    <dbReference type="NCBI Taxonomy" id="173218"/>
    <lineage>
        <taxon>Eukaryota</taxon>
        <taxon>Fungi</taxon>
        <taxon>Dikarya</taxon>
        <taxon>Ascomycota</taxon>
        <taxon>Pezizomycotina</taxon>
        <taxon>Sordariomycetes</taxon>
        <taxon>Hypocreomycetidae</taxon>
        <taxon>Hypocreales</taxon>
        <taxon>Hypocreaceae</taxon>
        <taxon>Trichoderma</taxon>
    </lineage>
</organism>
<dbReference type="GO" id="GO:0006508">
    <property type="term" value="P:proteolysis"/>
    <property type="evidence" value="ECO:0007669"/>
    <property type="project" value="InterPro"/>
</dbReference>
<proteinExistence type="predicted"/>
<protein>
    <recommendedName>
        <fullName evidence="1">Peptidase S8/S53 domain-containing protein</fullName>
    </recommendedName>
</protein>
<dbReference type="AlphaFoldDB" id="A0AAE1M3I8"/>
<dbReference type="SUPFAM" id="SSF52743">
    <property type="entry name" value="Subtilisin-like"/>
    <property type="match status" value="1"/>
</dbReference>
<dbReference type="EMBL" id="JAWRVG010000005">
    <property type="protein sequence ID" value="KAK4082336.1"/>
    <property type="molecule type" value="Genomic_DNA"/>
</dbReference>
<reference evidence="2" key="1">
    <citation type="submission" date="2023-11" db="EMBL/GenBank/DDBJ databases">
        <title>The genome sequences of three competitors of mushroom-forming fungi.</title>
        <authorList>
            <person name="Beijen E."/>
            <person name="Ohm R.A."/>
        </authorList>
    </citation>
    <scope>NUCLEOTIDE SEQUENCE</scope>
    <source>
        <strain evidence="2">CBS 100526</strain>
    </source>
</reference>
<dbReference type="GeneID" id="87916202"/>
<name>A0AAE1M3I8_9HYPO</name>